<evidence type="ECO:0000313" key="7">
    <source>
        <dbReference type="EMBL" id="MTH34388.1"/>
    </source>
</evidence>
<feature type="region of interest" description="Disordered" evidence="5">
    <location>
        <begin position="1"/>
        <end position="20"/>
    </location>
</feature>
<dbReference type="GO" id="GO:0003677">
    <property type="term" value="F:DNA binding"/>
    <property type="evidence" value="ECO:0007669"/>
    <property type="project" value="UniProtKB-UniRule"/>
</dbReference>
<evidence type="ECO:0000259" key="6">
    <source>
        <dbReference type="PROSITE" id="PS50977"/>
    </source>
</evidence>
<dbReference type="PANTHER" id="PTHR47506:SF10">
    <property type="entry name" value="TRANSCRIPTIONAL REGULATORY PROTEIN"/>
    <property type="match status" value="1"/>
</dbReference>
<dbReference type="Pfam" id="PF00440">
    <property type="entry name" value="TetR_N"/>
    <property type="match status" value="1"/>
</dbReference>
<dbReference type="PROSITE" id="PS01081">
    <property type="entry name" value="HTH_TETR_1"/>
    <property type="match status" value="1"/>
</dbReference>
<reference evidence="7 8" key="1">
    <citation type="submission" date="2019-11" db="EMBL/GenBank/DDBJ databases">
        <authorList>
            <person name="Dong K."/>
        </authorList>
    </citation>
    <scope>NUCLEOTIDE SEQUENCE [LARGE SCALE GENOMIC DNA]</scope>
    <source>
        <strain evidence="7 8">JCM 17370</strain>
    </source>
</reference>
<dbReference type="InterPro" id="IPR009057">
    <property type="entry name" value="Homeodomain-like_sf"/>
</dbReference>
<dbReference type="PROSITE" id="PS50977">
    <property type="entry name" value="HTH_TETR_2"/>
    <property type="match status" value="1"/>
</dbReference>
<dbReference type="InterPro" id="IPR011075">
    <property type="entry name" value="TetR_C"/>
</dbReference>
<evidence type="ECO:0000256" key="5">
    <source>
        <dbReference type="SAM" id="MobiDB-lite"/>
    </source>
</evidence>
<sequence length="206" mass="21846">MSDIAPTGSVARGPGRPREYDMDEALDRAVVIFRQRGYHATSISELAAAMGLTQGSIYKAFKDKRAVFLAAFDRNKAVRAEKLARAVAGGQTGLQRLRRALAFYADASQGAEGVQGCLVVGSATELAILDAEMAERVRAALARNETLLAGLIAQGQADGSIPAEVDRAATARTMLCLLQGMRVVGKTGRSRPEMDAVVEVALRLLG</sequence>
<comment type="caution">
    <text evidence="7">The sequence shown here is derived from an EMBL/GenBank/DDBJ whole genome shotgun (WGS) entry which is preliminary data.</text>
</comment>
<keyword evidence="2 4" id="KW-0238">DNA-binding</keyword>
<dbReference type="Gene3D" id="1.10.10.60">
    <property type="entry name" value="Homeodomain-like"/>
    <property type="match status" value="1"/>
</dbReference>
<dbReference type="EMBL" id="WMIF01000007">
    <property type="protein sequence ID" value="MTH34388.1"/>
    <property type="molecule type" value="Genomic_DNA"/>
</dbReference>
<dbReference type="InterPro" id="IPR001647">
    <property type="entry name" value="HTH_TetR"/>
</dbReference>
<dbReference type="PRINTS" id="PR00455">
    <property type="entry name" value="HTHTETR"/>
</dbReference>
<dbReference type="Pfam" id="PF16925">
    <property type="entry name" value="TetR_C_13"/>
    <property type="match status" value="1"/>
</dbReference>
<keyword evidence="1" id="KW-0805">Transcription regulation</keyword>
<proteinExistence type="predicted"/>
<evidence type="ECO:0000256" key="1">
    <source>
        <dbReference type="ARBA" id="ARBA00023015"/>
    </source>
</evidence>
<organism evidence="7 8">
    <name type="scientific">Paracoccus limosus</name>
    <dbReference type="NCBI Taxonomy" id="913252"/>
    <lineage>
        <taxon>Bacteria</taxon>
        <taxon>Pseudomonadati</taxon>
        <taxon>Pseudomonadota</taxon>
        <taxon>Alphaproteobacteria</taxon>
        <taxon>Rhodobacterales</taxon>
        <taxon>Paracoccaceae</taxon>
        <taxon>Paracoccus</taxon>
    </lineage>
</organism>
<protein>
    <submittedName>
        <fullName evidence="7">TetR family transcriptional regulator</fullName>
    </submittedName>
</protein>
<evidence type="ECO:0000256" key="4">
    <source>
        <dbReference type="PROSITE-ProRule" id="PRU00335"/>
    </source>
</evidence>
<dbReference type="OrthoDB" id="9779746at2"/>
<evidence type="ECO:0000256" key="3">
    <source>
        <dbReference type="ARBA" id="ARBA00023163"/>
    </source>
</evidence>
<accession>A0A844H7R1</accession>
<dbReference type="InterPro" id="IPR036271">
    <property type="entry name" value="Tet_transcr_reg_TetR-rel_C_sf"/>
</dbReference>
<feature type="DNA-binding region" description="H-T-H motif" evidence="4">
    <location>
        <begin position="42"/>
        <end position="61"/>
    </location>
</feature>
<dbReference type="Proteomes" id="UP000442533">
    <property type="component" value="Unassembled WGS sequence"/>
</dbReference>
<dbReference type="SUPFAM" id="SSF48498">
    <property type="entry name" value="Tetracyclin repressor-like, C-terminal domain"/>
    <property type="match status" value="1"/>
</dbReference>
<gene>
    <name evidence="7" type="ORF">GL279_07220</name>
</gene>
<dbReference type="PANTHER" id="PTHR47506">
    <property type="entry name" value="TRANSCRIPTIONAL REGULATORY PROTEIN"/>
    <property type="match status" value="1"/>
</dbReference>
<feature type="domain" description="HTH tetR-type" evidence="6">
    <location>
        <begin position="19"/>
        <end position="79"/>
    </location>
</feature>
<dbReference type="SUPFAM" id="SSF46689">
    <property type="entry name" value="Homeodomain-like"/>
    <property type="match status" value="1"/>
</dbReference>
<name>A0A844H7R1_9RHOB</name>
<keyword evidence="3" id="KW-0804">Transcription</keyword>
<keyword evidence="8" id="KW-1185">Reference proteome</keyword>
<dbReference type="AlphaFoldDB" id="A0A844H7R1"/>
<evidence type="ECO:0000256" key="2">
    <source>
        <dbReference type="ARBA" id="ARBA00023125"/>
    </source>
</evidence>
<evidence type="ECO:0000313" key="8">
    <source>
        <dbReference type="Proteomes" id="UP000442533"/>
    </source>
</evidence>
<dbReference type="InterPro" id="IPR023772">
    <property type="entry name" value="DNA-bd_HTH_TetR-type_CS"/>
</dbReference>
<dbReference type="Gene3D" id="1.10.357.10">
    <property type="entry name" value="Tetracycline Repressor, domain 2"/>
    <property type="match status" value="1"/>
</dbReference>